<reference evidence="9" key="1">
    <citation type="journal article" date="2019" name="Int. J. Syst. Evol. Microbiol.">
        <title>The Global Catalogue of Microorganisms (GCM) 10K type strain sequencing project: providing services to taxonomists for standard genome sequencing and annotation.</title>
        <authorList>
            <consortium name="The Broad Institute Genomics Platform"/>
            <consortium name="The Broad Institute Genome Sequencing Center for Infectious Disease"/>
            <person name="Wu L."/>
            <person name="Ma J."/>
        </authorList>
    </citation>
    <scope>NUCLEOTIDE SEQUENCE [LARGE SCALE GENOMIC DNA]</scope>
    <source>
        <strain evidence="9">KCTC 52168</strain>
    </source>
</reference>
<organism evidence="8 9">
    <name type="scientific">Piscinibacterium candidicorallinum</name>
    <dbReference type="NCBI Taxonomy" id="1793872"/>
    <lineage>
        <taxon>Bacteria</taxon>
        <taxon>Pseudomonadati</taxon>
        <taxon>Pseudomonadota</taxon>
        <taxon>Betaproteobacteria</taxon>
        <taxon>Burkholderiales</taxon>
        <taxon>Piscinibacterium</taxon>
    </lineage>
</organism>
<evidence type="ECO:0000313" key="9">
    <source>
        <dbReference type="Proteomes" id="UP001595556"/>
    </source>
</evidence>
<dbReference type="PROSITE" id="PS00583">
    <property type="entry name" value="PFKB_KINASES_1"/>
    <property type="match status" value="1"/>
</dbReference>
<dbReference type="RefSeq" id="WP_377303467.1">
    <property type="nucleotide sequence ID" value="NZ_CP180191.1"/>
</dbReference>
<dbReference type="SUPFAM" id="SSF53613">
    <property type="entry name" value="Ribokinase-like"/>
    <property type="match status" value="1"/>
</dbReference>
<keyword evidence="2" id="KW-0808">Transferase</keyword>
<dbReference type="PANTHER" id="PTHR43085:SF1">
    <property type="entry name" value="PSEUDOURIDINE KINASE-RELATED"/>
    <property type="match status" value="1"/>
</dbReference>
<gene>
    <name evidence="8" type="ORF">ACFOEN_09885</name>
</gene>
<evidence type="ECO:0000259" key="7">
    <source>
        <dbReference type="Pfam" id="PF00294"/>
    </source>
</evidence>
<evidence type="ECO:0000256" key="1">
    <source>
        <dbReference type="ARBA" id="ARBA00010688"/>
    </source>
</evidence>
<dbReference type="Gene3D" id="3.40.1190.20">
    <property type="match status" value="1"/>
</dbReference>
<evidence type="ECO:0000313" key="8">
    <source>
        <dbReference type="EMBL" id="MFC3147953.1"/>
    </source>
</evidence>
<dbReference type="InterPro" id="IPR029056">
    <property type="entry name" value="Ribokinase-like"/>
</dbReference>
<protein>
    <submittedName>
        <fullName evidence="8">PfkB family carbohydrate kinase</fullName>
    </submittedName>
</protein>
<feature type="domain" description="Carbohydrate kinase PfkB" evidence="7">
    <location>
        <begin position="36"/>
        <end position="318"/>
    </location>
</feature>
<evidence type="ECO:0000256" key="6">
    <source>
        <dbReference type="SAM" id="MobiDB-lite"/>
    </source>
</evidence>
<accession>A0ABV7H5N0</accession>
<evidence type="ECO:0000256" key="5">
    <source>
        <dbReference type="ARBA" id="ARBA00022840"/>
    </source>
</evidence>
<feature type="region of interest" description="Disordered" evidence="6">
    <location>
        <begin position="336"/>
        <end position="356"/>
    </location>
</feature>
<name>A0ABV7H5N0_9BURK</name>
<keyword evidence="9" id="KW-1185">Reference proteome</keyword>
<dbReference type="EMBL" id="JBHRTI010000004">
    <property type="protein sequence ID" value="MFC3147953.1"/>
    <property type="molecule type" value="Genomic_DNA"/>
</dbReference>
<keyword evidence="4 8" id="KW-0418">Kinase</keyword>
<dbReference type="Pfam" id="PF00294">
    <property type="entry name" value="PfkB"/>
    <property type="match status" value="1"/>
</dbReference>
<dbReference type="InterPro" id="IPR011611">
    <property type="entry name" value="PfkB_dom"/>
</dbReference>
<dbReference type="InterPro" id="IPR002173">
    <property type="entry name" value="Carboh/pur_kinase_PfkB_CS"/>
</dbReference>
<evidence type="ECO:0000256" key="4">
    <source>
        <dbReference type="ARBA" id="ARBA00022777"/>
    </source>
</evidence>
<keyword evidence="3" id="KW-0547">Nucleotide-binding</keyword>
<comment type="caution">
    <text evidence="8">The sequence shown here is derived from an EMBL/GenBank/DDBJ whole genome shotgun (WGS) entry which is preliminary data.</text>
</comment>
<evidence type="ECO:0000256" key="3">
    <source>
        <dbReference type="ARBA" id="ARBA00022741"/>
    </source>
</evidence>
<comment type="similarity">
    <text evidence="1">Belongs to the carbohydrate kinase PfkB family.</text>
</comment>
<evidence type="ECO:0000256" key="2">
    <source>
        <dbReference type="ARBA" id="ARBA00022679"/>
    </source>
</evidence>
<dbReference type="Proteomes" id="UP001595556">
    <property type="component" value="Unassembled WGS sequence"/>
</dbReference>
<dbReference type="InterPro" id="IPR050306">
    <property type="entry name" value="PfkB_Carbo_kinase"/>
</dbReference>
<dbReference type="GO" id="GO:0016301">
    <property type="term" value="F:kinase activity"/>
    <property type="evidence" value="ECO:0007669"/>
    <property type="project" value="UniProtKB-KW"/>
</dbReference>
<sequence>MTPYPDSAQTHEPLPSPGGVLLIGEALADSFPEHTVIGGAPFNVARNLGALGLAPCFVSRVGHDALGREIAAQCAAFGVATAGLQIDSALATGVVDVHMNGSAHSFHIRENAAWDAIDSTTAVACVRAAQPAWIGFGTLAQRDARSRAALYGALAASSARRFLDLNLRTLPEGGVRNRELSEASLALAQVVKVNDEELAQLLGWFGQDPAPALQDFASPDHLDAVAALMQRFDIELLVVTRGAQGYAAFGRSAQGLGELLAEGSTPRVQVTDTVGAGDAFSAVLLAGLLHDWPLTTTLARAAEFAAMVCTLRGAVAADPAHYARWRAQWLGTASKAGHGSATAGARPAAPIHRHAA</sequence>
<dbReference type="PANTHER" id="PTHR43085">
    <property type="entry name" value="HEXOKINASE FAMILY MEMBER"/>
    <property type="match status" value="1"/>
</dbReference>
<proteinExistence type="inferred from homology"/>
<keyword evidence="5" id="KW-0067">ATP-binding</keyword>